<feature type="domain" description="C2H2-type" evidence="9">
    <location>
        <begin position="202"/>
        <end position="231"/>
    </location>
</feature>
<dbReference type="Gene3D" id="3.30.160.60">
    <property type="entry name" value="Classic Zinc Finger"/>
    <property type="match status" value="2"/>
</dbReference>
<protein>
    <recommendedName>
        <fullName evidence="9">C2H2-type domain-containing protein</fullName>
    </recommendedName>
</protein>
<organism evidence="10 11">
    <name type="scientific">Recurvomyces mirabilis</name>
    <dbReference type="NCBI Taxonomy" id="574656"/>
    <lineage>
        <taxon>Eukaryota</taxon>
        <taxon>Fungi</taxon>
        <taxon>Dikarya</taxon>
        <taxon>Ascomycota</taxon>
        <taxon>Pezizomycotina</taxon>
        <taxon>Dothideomycetes</taxon>
        <taxon>Dothideomycetidae</taxon>
        <taxon>Mycosphaerellales</taxon>
        <taxon>Teratosphaeriaceae</taxon>
        <taxon>Recurvomyces</taxon>
    </lineage>
</organism>
<dbReference type="InterPro" id="IPR013087">
    <property type="entry name" value="Znf_C2H2_type"/>
</dbReference>
<keyword evidence="5" id="KW-0862">Zinc</keyword>
<evidence type="ECO:0000256" key="2">
    <source>
        <dbReference type="ARBA" id="ARBA00022723"/>
    </source>
</evidence>
<name>A0AAE0WF70_9PEZI</name>
<dbReference type="SUPFAM" id="SSF57667">
    <property type="entry name" value="beta-beta-alpha zinc fingers"/>
    <property type="match status" value="1"/>
</dbReference>
<evidence type="ECO:0000256" key="6">
    <source>
        <dbReference type="ARBA" id="ARBA00023242"/>
    </source>
</evidence>
<dbReference type="GO" id="GO:0000981">
    <property type="term" value="F:DNA-binding transcription factor activity, RNA polymerase II-specific"/>
    <property type="evidence" value="ECO:0007669"/>
    <property type="project" value="TreeGrafter"/>
</dbReference>
<dbReference type="InterPro" id="IPR036236">
    <property type="entry name" value="Znf_C2H2_sf"/>
</dbReference>
<keyword evidence="11" id="KW-1185">Reference proteome</keyword>
<dbReference type="PROSITE" id="PS50157">
    <property type="entry name" value="ZINC_FINGER_C2H2_2"/>
    <property type="match status" value="2"/>
</dbReference>
<feature type="region of interest" description="Disordered" evidence="8">
    <location>
        <begin position="298"/>
        <end position="317"/>
    </location>
</feature>
<proteinExistence type="predicted"/>
<evidence type="ECO:0000256" key="3">
    <source>
        <dbReference type="ARBA" id="ARBA00022737"/>
    </source>
</evidence>
<keyword evidence="3" id="KW-0677">Repeat</keyword>
<sequence>MSDHNHSYPSYQPYLTQPDNDSRGLYTDDNDELRDLALPSVYDRPWYNWANASTSSLVSMPTARVSQPMARTDSMQSNFTAHSEDLTLYDYDPIMANPHPATWQSLDMISETESVDPSLLNSQPRYVRLSSGGGWNSAGGYPRHDYPAFSSNQDYSPFDDSPTCLASLELDSDLSTRPDSPHSSETLSVSDDSGPSDDEGRFTCSACGMNFATYYKLEDHAKFEGHRSYKCAECGNKYTRRDVYVRHVKAHRESSLHLCKICESSQQQKRFARKDHLQQHIRTQHPHANISASIGKTPAARLANSSPSTPSITPASPALRLRRSLAKMRNVRNGSL</sequence>
<evidence type="ECO:0000313" key="11">
    <source>
        <dbReference type="Proteomes" id="UP001274830"/>
    </source>
</evidence>
<dbReference type="PANTHER" id="PTHR24394">
    <property type="entry name" value="ZINC FINGER PROTEIN"/>
    <property type="match status" value="1"/>
</dbReference>
<keyword evidence="4 7" id="KW-0863">Zinc-finger</keyword>
<keyword evidence="6" id="KW-0539">Nucleus</keyword>
<dbReference type="AlphaFoldDB" id="A0AAE0WF70"/>
<dbReference type="GO" id="GO:0008270">
    <property type="term" value="F:zinc ion binding"/>
    <property type="evidence" value="ECO:0007669"/>
    <property type="project" value="UniProtKB-KW"/>
</dbReference>
<accession>A0AAE0WF70</accession>
<comment type="caution">
    <text evidence="10">The sequence shown here is derived from an EMBL/GenBank/DDBJ whole genome shotgun (WGS) entry which is preliminary data.</text>
</comment>
<evidence type="ECO:0000256" key="1">
    <source>
        <dbReference type="ARBA" id="ARBA00004123"/>
    </source>
</evidence>
<gene>
    <name evidence="10" type="ORF">LTR78_010087</name>
</gene>
<keyword evidence="2" id="KW-0479">Metal-binding</keyword>
<feature type="compositionally biased region" description="Polar residues" evidence="8">
    <location>
        <begin position="7"/>
        <end position="19"/>
    </location>
</feature>
<feature type="compositionally biased region" description="Low complexity" evidence="8">
    <location>
        <begin position="305"/>
        <end position="317"/>
    </location>
</feature>
<evidence type="ECO:0000259" key="9">
    <source>
        <dbReference type="PROSITE" id="PS50157"/>
    </source>
</evidence>
<feature type="domain" description="C2H2-type" evidence="9">
    <location>
        <begin position="229"/>
        <end position="256"/>
    </location>
</feature>
<dbReference type="EMBL" id="JAUTXT010000064">
    <property type="protein sequence ID" value="KAK3670056.1"/>
    <property type="molecule type" value="Genomic_DNA"/>
</dbReference>
<feature type="compositionally biased region" description="Polar residues" evidence="8">
    <location>
        <begin position="183"/>
        <end position="193"/>
    </location>
</feature>
<evidence type="ECO:0000313" key="10">
    <source>
        <dbReference type="EMBL" id="KAK3670056.1"/>
    </source>
</evidence>
<dbReference type="PANTHER" id="PTHR24394:SF44">
    <property type="entry name" value="ZINC FINGER PROTEIN 271-LIKE"/>
    <property type="match status" value="1"/>
</dbReference>
<dbReference type="Proteomes" id="UP001274830">
    <property type="component" value="Unassembled WGS sequence"/>
</dbReference>
<evidence type="ECO:0000256" key="8">
    <source>
        <dbReference type="SAM" id="MobiDB-lite"/>
    </source>
</evidence>
<evidence type="ECO:0000256" key="4">
    <source>
        <dbReference type="ARBA" id="ARBA00022771"/>
    </source>
</evidence>
<evidence type="ECO:0000256" key="7">
    <source>
        <dbReference type="PROSITE-ProRule" id="PRU00042"/>
    </source>
</evidence>
<feature type="region of interest" description="Disordered" evidence="8">
    <location>
        <begin position="1"/>
        <end position="28"/>
    </location>
</feature>
<dbReference type="GO" id="GO:0005634">
    <property type="term" value="C:nucleus"/>
    <property type="evidence" value="ECO:0007669"/>
    <property type="project" value="UniProtKB-SubCell"/>
</dbReference>
<dbReference type="PROSITE" id="PS00028">
    <property type="entry name" value="ZINC_FINGER_C2H2_1"/>
    <property type="match status" value="2"/>
</dbReference>
<evidence type="ECO:0000256" key="5">
    <source>
        <dbReference type="ARBA" id="ARBA00022833"/>
    </source>
</evidence>
<feature type="region of interest" description="Disordered" evidence="8">
    <location>
        <begin position="172"/>
        <end position="197"/>
    </location>
</feature>
<comment type="subcellular location">
    <subcellularLocation>
        <location evidence="1">Nucleus</location>
    </subcellularLocation>
</comment>
<reference evidence="10" key="1">
    <citation type="submission" date="2023-07" db="EMBL/GenBank/DDBJ databases">
        <title>Black Yeasts Isolated from many extreme environments.</title>
        <authorList>
            <person name="Coleine C."/>
            <person name="Stajich J.E."/>
            <person name="Selbmann L."/>
        </authorList>
    </citation>
    <scope>NUCLEOTIDE SEQUENCE</scope>
    <source>
        <strain evidence="10">CCFEE 5485</strain>
    </source>
</reference>
<dbReference type="SMART" id="SM00355">
    <property type="entry name" value="ZnF_C2H2"/>
    <property type="match status" value="3"/>
</dbReference>